<protein>
    <submittedName>
        <fullName evidence="2">Uncharacterized protein</fullName>
    </submittedName>
</protein>
<feature type="compositionally biased region" description="Pro residues" evidence="1">
    <location>
        <begin position="33"/>
        <end position="43"/>
    </location>
</feature>
<accession>A0A160DUE3</accession>
<evidence type="ECO:0000256" key="1">
    <source>
        <dbReference type="SAM" id="MobiDB-lite"/>
    </source>
</evidence>
<gene>
    <name evidence="2" type="ORF">I596_2056</name>
</gene>
<proteinExistence type="predicted"/>
<dbReference type="AlphaFoldDB" id="A0A160DUE3"/>
<keyword evidence="3" id="KW-1185">Reference proteome</keyword>
<organism evidence="2 3">
    <name type="scientific">Dokdonella koreensis DS-123</name>
    <dbReference type="NCBI Taxonomy" id="1300342"/>
    <lineage>
        <taxon>Bacteria</taxon>
        <taxon>Pseudomonadati</taxon>
        <taxon>Pseudomonadota</taxon>
        <taxon>Gammaproteobacteria</taxon>
        <taxon>Lysobacterales</taxon>
        <taxon>Rhodanobacteraceae</taxon>
        <taxon>Dokdonella</taxon>
    </lineage>
</organism>
<name>A0A160DUE3_9GAMM</name>
<feature type="region of interest" description="Disordered" evidence="1">
    <location>
        <begin position="1"/>
        <end position="71"/>
    </location>
</feature>
<reference evidence="2 3" key="1">
    <citation type="submission" date="2016-04" db="EMBL/GenBank/DDBJ databases">
        <title>Complete genome sequence of Dokdonella koreensis DS-123T.</title>
        <authorList>
            <person name="Kim J.F."/>
            <person name="Lee H."/>
            <person name="Kwak M.-J."/>
        </authorList>
    </citation>
    <scope>NUCLEOTIDE SEQUENCE [LARGE SCALE GENOMIC DNA]</scope>
    <source>
        <strain evidence="2 3">DS-123</strain>
    </source>
</reference>
<dbReference type="STRING" id="1300342.I596_2056"/>
<evidence type="ECO:0000313" key="2">
    <source>
        <dbReference type="EMBL" id="ANB18075.1"/>
    </source>
</evidence>
<evidence type="ECO:0000313" key="3">
    <source>
        <dbReference type="Proteomes" id="UP000076830"/>
    </source>
</evidence>
<dbReference type="Proteomes" id="UP000076830">
    <property type="component" value="Chromosome"/>
</dbReference>
<dbReference type="KEGG" id="dko:I596_2056"/>
<dbReference type="EMBL" id="CP015249">
    <property type="protein sequence ID" value="ANB18075.1"/>
    <property type="molecule type" value="Genomic_DNA"/>
</dbReference>
<sequence>MSGHAGPDAWAPRNPAGRETKVLCPSAELDRPSPSPSFSPSPLAPEASRASQAGQAAELPRVRARRVGAPLRPRCPPMLGLL</sequence>